<dbReference type="Pfam" id="PF14240">
    <property type="entry name" value="YHYH"/>
    <property type="match status" value="1"/>
</dbReference>
<proteinExistence type="predicted"/>
<evidence type="ECO:0000259" key="2">
    <source>
        <dbReference type="Pfam" id="PF14240"/>
    </source>
</evidence>
<evidence type="ECO:0000256" key="1">
    <source>
        <dbReference type="SAM" id="SignalP"/>
    </source>
</evidence>
<dbReference type="PROSITE" id="PS51257">
    <property type="entry name" value="PROKAR_LIPOPROTEIN"/>
    <property type="match status" value="1"/>
</dbReference>
<feature type="signal peptide" evidence="1">
    <location>
        <begin position="1"/>
        <end position="23"/>
    </location>
</feature>
<dbReference type="PANTHER" id="PTHR30289">
    <property type="entry name" value="UNCHARACTERIZED PROTEIN YBCL-RELATED"/>
    <property type="match status" value="1"/>
</dbReference>
<accession>A0ABS4WRQ6</accession>
<dbReference type="PANTHER" id="PTHR30289:SF8">
    <property type="entry name" value="YHYH DOMAIN-CONTAINING PROTEIN"/>
    <property type="match status" value="1"/>
</dbReference>
<gene>
    <name evidence="3" type="ORF">JOF42_002241</name>
</gene>
<protein>
    <recommendedName>
        <fullName evidence="2">YHYH domain-containing protein</fullName>
    </recommendedName>
</protein>
<dbReference type="Proteomes" id="UP000703720">
    <property type="component" value="Unassembled WGS sequence"/>
</dbReference>
<evidence type="ECO:0000313" key="4">
    <source>
        <dbReference type="Proteomes" id="UP000703720"/>
    </source>
</evidence>
<keyword evidence="1" id="KW-0732">Signal</keyword>
<dbReference type="EMBL" id="JAGIOA010000001">
    <property type="protein sequence ID" value="MBP2378746.1"/>
    <property type="molecule type" value="Genomic_DNA"/>
</dbReference>
<dbReference type="RefSeq" id="WP_210097932.1">
    <property type="nucleotide sequence ID" value="NZ_BAAAIO010000001.1"/>
</dbReference>
<reference evidence="3 4" key="1">
    <citation type="submission" date="2021-03" db="EMBL/GenBank/DDBJ databases">
        <title>Sequencing the genomes of 1000 actinobacteria strains.</title>
        <authorList>
            <person name="Klenk H.-P."/>
        </authorList>
    </citation>
    <scope>NUCLEOTIDE SEQUENCE [LARGE SCALE GENOMIC DNA]</scope>
    <source>
        <strain evidence="3 4">DSM 13468</strain>
    </source>
</reference>
<organism evidence="3 4">
    <name type="scientific">Microbacterium phyllosphaerae</name>
    <dbReference type="NCBI Taxonomy" id="124798"/>
    <lineage>
        <taxon>Bacteria</taxon>
        <taxon>Bacillati</taxon>
        <taxon>Actinomycetota</taxon>
        <taxon>Actinomycetes</taxon>
        <taxon>Micrococcales</taxon>
        <taxon>Microbacteriaceae</taxon>
        <taxon>Microbacterium</taxon>
    </lineage>
</organism>
<comment type="caution">
    <text evidence="3">The sequence shown here is derived from an EMBL/GenBank/DDBJ whole genome shotgun (WGS) entry which is preliminary data.</text>
</comment>
<feature type="domain" description="YHYH" evidence="2">
    <location>
        <begin position="177"/>
        <end position="267"/>
    </location>
</feature>
<sequence>MNRNIASLSVAFLALLLLAGCAAAPSTSGPDSSPSPSPSASVTADTVERIENTWSAPGSVTLDALPLGDGNLSTETAAVGSVLSCRPANPDAPGAQVEGPWINGDTWNAREKIVVQGEVSWPIAAMSEDVEGATRTIITNGLPMDYVTGVFPVAATDPAIEFDRNPNAISESLEYTFSLPIAPADSSAPNCVGTGAIGVLLNGVVLFSAVDARGDDAVAHEAQDVCQGHPEMTGTYHYHEVPTCLRDNAAGASTVVGWAVDGYPIVVERDAGGFLPTNADLDACHGRTSPIMLDGEVVEQYHYSATLEYPYTVGCLKAPATEVQ</sequence>
<name>A0ABS4WRQ6_9MICO</name>
<dbReference type="InterPro" id="IPR025924">
    <property type="entry name" value="YHYH_dom"/>
</dbReference>
<keyword evidence="4" id="KW-1185">Reference proteome</keyword>
<evidence type="ECO:0000313" key="3">
    <source>
        <dbReference type="EMBL" id="MBP2378746.1"/>
    </source>
</evidence>
<feature type="chain" id="PRO_5046543884" description="YHYH domain-containing protein" evidence="1">
    <location>
        <begin position="24"/>
        <end position="324"/>
    </location>
</feature>